<proteinExistence type="predicted"/>
<dbReference type="AlphaFoldDB" id="L9KZ68"/>
<sequence length="248" mass="26148">MSLPCPALAQLVFKRTLSVPESQRDDVAVMARTPGISEAWLRTEWSSKLLGPGGETSQAVWGLGSNLTSGSSRVAASSIIGVSSGRRQDGEDQCSQVPPGPRPHFLTVGAAFVKSMSIFTKRTAQLVVTNRTVGAEGIGRAKPGRECRGDLEGSRPRAREEDEALAFIYTLAHHGRIHISLGPGIGTGPGASMAGGPPPPSYRENPVERLLLMVTTTQTYNQAAGCEGRFALSGRTGKASPSKARGRI</sequence>
<keyword evidence="2" id="KW-1185">Reference proteome</keyword>
<dbReference type="InParanoid" id="L9KZ68"/>
<evidence type="ECO:0000313" key="1">
    <source>
        <dbReference type="EMBL" id="ELW68076.1"/>
    </source>
</evidence>
<dbReference type="EMBL" id="KB320581">
    <property type="protein sequence ID" value="ELW68076.1"/>
    <property type="molecule type" value="Genomic_DNA"/>
</dbReference>
<protein>
    <submittedName>
        <fullName evidence="1">Uncharacterized protein</fullName>
    </submittedName>
</protein>
<reference evidence="2" key="2">
    <citation type="journal article" date="2013" name="Nat. Commun.">
        <title>Genome of the Chinese tree shrew.</title>
        <authorList>
            <person name="Fan Y."/>
            <person name="Huang Z.Y."/>
            <person name="Cao C.C."/>
            <person name="Chen C.S."/>
            <person name="Chen Y.X."/>
            <person name="Fan D.D."/>
            <person name="He J."/>
            <person name="Hou H.L."/>
            <person name="Hu L."/>
            <person name="Hu X.T."/>
            <person name="Jiang X.T."/>
            <person name="Lai R."/>
            <person name="Lang Y.S."/>
            <person name="Liang B."/>
            <person name="Liao S.G."/>
            <person name="Mu D."/>
            <person name="Ma Y.Y."/>
            <person name="Niu Y.Y."/>
            <person name="Sun X.Q."/>
            <person name="Xia J.Q."/>
            <person name="Xiao J."/>
            <person name="Xiong Z.Q."/>
            <person name="Xu L."/>
            <person name="Yang L."/>
            <person name="Zhang Y."/>
            <person name="Zhao W."/>
            <person name="Zhao X.D."/>
            <person name="Zheng Y.T."/>
            <person name="Zhou J.M."/>
            <person name="Zhu Y.B."/>
            <person name="Zhang G.J."/>
            <person name="Wang J."/>
            <person name="Yao Y.G."/>
        </authorList>
    </citation>
    <scope>NUCLEOTIDE SEQUENCE [LARGE SCALE GENOMIC DNA]</scope>
</reference>
<dbReference type="Proteomes" id="UP000011518">
    <property type="component" value="Unassembled WGS sequence"/>
</dbReference>
<organism evidence="1 2">
    <name type="scientific">Tupaia chinensis</name>
    <name type="common">Chinese tree shrew</name>
    <name type="synonym">Tupaia belangeri chinensis</name>
    <dbReference type="NCBI Taxonomy" id="246437"/>
    <lineage>
        <taxon>Eukaryota</taxon>
        <taxon>Metazoa</taxon>
        <taxon>Chordata</taxon>
        <taxon>Craniata</taxon>
        <taxon>Vertebrata</taxon>
        <taxon>Euteleostomi</taxon>
        <taxon>Mammalia</taxon>
        <taxon>Eutheria</taxon>
        <taxon>Euarchontoglires</taxon>
        <taxon>Scandentia</taxon>
        <taxon>Tupaiidae</taxon>
        <taxon>Tupaia</taxon>
    </lineage>
</organism>
<accession>L9KZ68</accession>
<gene>
    <name evidence="1" type="ORF">TREES_T100013845</name>
</gene>
<reference evidence="2" key="1">
    <citation type="submission" date="2012-07" db="EMBL/GenBank/DDBJ databases">
        <title>Genome of the Chinese tree shrew, a rising model animal genetically related to primates.</title>
        <authorList>
            <person name="Zhang G."/>
            <person name="Fan Y."/>
            <person name="Yao Y."/>
            <person name="Huang Z."/>
        </authorList>
    </citation>
    <scope>NUCLEOTIDE SEQUENCE [LARGE SCALE GENOMIC DNA]</scope>
</reference>
<evidence type="ECO:0000313" key="2">
    <source>
        <dbReference type="Proteomes" id="UP000011518"/>
    </source>
</evidence>
<name>L9KZ68_TUPCH</name>